<dbReference type="Pfam" id="PF00535">
    <property type="entry name" value="Glycos_transf_2"/>
    <property type="match status" value="1"/>
</dbReference>
<dbReference type="EC" id="2.4.1.83" evidence="10"/>
<dbReference type="SUPFAM" id="SSF53448">
    <property type="entry name" value="Nucleotide-diphospho-sugar transferases"/>
    <property type="match status" value="1"/>
</dbReference>
<evidence type="ECO:0000256" key="3">
    <source>
        <dbReference type="ARBA" id="ARBA00022679"/>
    </source>
</evidence>
<dbReference type="InterPro" id="IPR029044">
    <property type="entry name" value="Nucleotide-diphossugar_trans"/>
</dbReference>
<evidence type="ECO:0000313" key="10">
    <source>
        <dbReference type="EMBL" id="KCZ72299.1"/>
    </source>
</evidence>
<reference evidence="10 11" key="1">
    <citation type="journal article" date="2013" name="Nature">
        <title>Anaerobic oxidation of methane coupled to nitrate reduction in a novel archaeal lineage.</title>
        <authorList>
            <person name="Haroon M.F."/>
            <person name="Hu S."/>
            <person name="Shi Y."/>
            <person name="Imelfort M."/>
            <person name="Keller J."/>
            <person name="Hugenholtz P."/>
            <person name="Yuan Z."/>
            <person name="Tyson G.W."/>
        </authorList>
    </citation>
    <scope>NUCLEOTIDE SEQUENCE [LARGE SCALE GENOMIC DNA]</scope>
    <source>
        <strain evidence="10 11">ANME-2d</strain>
    </source>
</reference>
<feature type="domain" description="Glycosyltransferase 2-like" evidence="9">
    <location>
        <begin position="12"/>
        <end position="143"/>
    </location>
</feature>
<dbReference type="Proteomes" id="UP000027153">
    <property type="component" value="Unassembled WGS sequence"/>
</dbReference>
<dbReference type="OrthoDB" id="46222at2157"/>
<evidence type="ECO:0000256" key="2">
    <source>
        <dbReference type="ARBA" id="ARBA00022676"/>
    </source>
</evidence>
<dbReference type="Gene3D" id="3.90.550.10">
    <property type="entry name" value="Spore Coat Polysaccharide Biosynthesis Protein SpsA, Chain A"/>
    <property type="match status" value="1"/>
</dbReference>
<evidence type="ECO:0000259" key="9">
    <source>
        <dbReference type="Pfam" id="PF00535"/>
    </source>
</evidence>
<accession>A0A062V964</accession>
<organism evidence="10 11">
    <name type="scientific">Candidatus Methanoperedens nitratireducens</name>
    <dbReference type="NCBI Taxonomy" id="1392998"/>
    <lineage>
        <taxon>Archaea</taxon>
        <taxon>Methanobacteriati</taxon>
        <taxon>Methanobacteriota</taxon>
        <taxon>Stenosarchaea group</taxon>
        <taxon>Methanomicrobia</taxon>
        <taxon>Methanosarcinales</taxon>
        <taxon>ANME-2 cluster</taxon>
        <taxon>Candidatus Methanoperedentaceae</taxon>
        <taxon>Candidatus Methanoperedens</taxon>
    </lineage>
</organism>
<keyword evidence="4 8" id="KW-0812">Transmembrane</keyword>
<dbReference type="EMBL" id="JMIY01000003">
    <property type="protein sequence ID" value="KCZ72299.1"/>
    <property type="molecule type" value="Genomic_DNA"/>
</dbReference>
<evidence type="ECO:0000256" key="1">
    <source>
        <dbReference type="ARBA" id="ARBA00022475"/>
    </source>
</evidence>
<gene>
    <name evidence="10" type="ORF">ANME2D_01704</name>
</gene>
<protein>
    <submittedName>
        <fullName evidence="10">Glycosyl transferase</fullName>
        <ecNumber evidence="10">2.4.1.83</ecNumber>
    </submittedName>
</protein>
<dbReference type="PATRIC" id="fig|1392998.3.peg.1705"/>
<evidence type="ECO:0000313" key="11">
    <source>
        <dbReference type="Proteomes" id="UP000027153"/>
    </source>
</evidence>
<dbReference type="CDD" id="cd04187">
    <property type="entry name" value="DPM1_like_bac"/>
    <property type="match status" value="1"/>
</dbReference>
<name>A0A062V964_9EURY</name>
<comment type="caution">
    <text evidence="10">The sequence shown here is derived from an EMBL/GenBank/DDBJ whole genome shotgun (WGS) entry which is preliminary data.</text>
</comment>
<dbReference type="PANTHER" id="PTHR48090">
    <property type="entry name" value="UNDECAPRENYL-PHOSPHATE 4-DEOXY-4-FORMAMIDO-L-ARABINOSE TRANSFERASE-RELATED"/>
    <property type="match status" value="1"/>
</dbReference>
<dbReference type="InterPro" id="IPR050256">
    <property type="entry name" value="Glycosyltransferase_2"/>
</dbReference>
<evidence type="ECO:0000256" key="6">
    <source>
        <dbReference type="ARBA" id="ARBA00022989"/>
    </source>
</evidence>
<proteinExistence type="predicted"/>
<keyword evidence="11" id="KW-1185">Reference proteome</keyword>
<dbReference type="AlphaFoldDB" id="A0A062V964"/>
<keyword evidence="3 10" id="KW-0808">Transferase</keyword>
<dbReference type="InterPro" id="IPR001173">
    <property type="entry name" value="Glyco_trans_2-like"/>
</dbReference>
<keyword evidence="7 8" id="KW-0472">Membrane</keyword>
<keyword evidence="6 8" id="KW-1133">Transmembrane helix</keyword>
<evidence type="ECO:0000256" key="8">
    <source>
        <dbReference type="SAM" id="Phobius"/>
    </source>
</evidence>
<evidence type="ECO:0000256" key="4">
    <source>
        <dbReference type="ARBA" id="ARBA00022692"/>
    </source>
</evidence>
<feature type="transmembrane region" description="Helical" evidence="8">
    <location>
        <begin position="276"/>
        <end position="300"/>
    </location>
</feature>
<dbReference type="GO" id="GO:0005886">
    <property type="term" value="C:plasma membrane"/>
    <property type="evidence" value="ECO:0007669"/>
    <property type="project" value="TreeGrafter"/>
</dbReference>
<sequence>MGKQNDSNQSISVVIPLLNEGKNLPKLYEKLKNVGALNGNHEFVFIDDGSTDDTFDILRKLHEKDPSVKVIRLRRNFGQTAALSAGFDYASGKIIVTMDGDLQNDPEDIPVLIENLNNGYDMVCGWRANRNDPLISKKIPSRMSNWLARKLTGVCLHDSGCTLKAFRSDIIKSIRLYGELHRYIPAVASWMGVSIKEVPVKHHPRAHGNSKYTASRLLRGMLDLMTVKFLISYSTRPMQLFGIPGAISGFLGILIGGYLTFTKFYYNVAIGDRPLLLLAVLLTVLGIQFISMGLLGEIIIRTYYEVLNKPIYSVREVLG</sequence>
<evidence type="ECO:0000256" key="5">
    <source>
        <dbReference type="ARBA" id="ARBA00022985"/>
    </source>
</evidence>
<dbReference type="PANTHER" id="PTHR48090:SF3">
    <property type="entry name" value="UNDECAPRENYL-PHOSPHATE 4-DEOXY-4-FORMAMIDO-L-ARABINOSE TRANSFERASE"/>
    <property type="match status" value="1"/>
</dbReference>
<evidence type="ECO:0000256" key="7">
    <source>
        <dbReference type="ARBA" id="ARBA00023136"/>
    </source>
</evidence>
<dbReference type="GO" id="GO:0004582">
    <property type="term" value="F:dolichyl-phosphate beta-D-mannosyltransferase activity"/>
    <property type="evidence" value="ECO:0007669"/>
    <property type="project" value="UniProtKB-EC"/>
</dbReference>
<dbReference type="RefSeq" id="WP_048090626.1">
    <property type="nucleotide sequence ID" value="NZ_JMIY01000003.1"/>
</dbReference>
<dbReference type="GO" id="GO:0099621">
    <property type="term" value="F:undecaprenyl-phosphate 4-deoxy-4-formamido-L-arabinose transferase activity"/>
    <property type="evidence" value="ECO:0007669"/>
    <property type="project" value="TreeGrafter"/>
</dbReference>
<feature type="transmembrane region" description="Helical" evidence="8">
    <location>
        <begin position="240"/>
        <end position="261"/>
    </location>
</feature>
<keyword evidence="5" id="KW-0448">Lipopolysaccharide biosynthesis</keyword>
<keyword evidence="2 10" id="KW-0328">Glycosyltransferase</keyword>
<keyword evidence="1" id="KW-1003">Cell membrane</keyword>